<evidence type="ECO:0000259" key="1">
    <source>
        <dbReference type="Pfam" id="PF02719"/>
    </source>
</evidence>
<dbReference type="EMBL" id="BARW01031831">
    <property type="protein sequence ID" value="GAJ06692.1"/>
    <property type="molecule type" value="Genomic_DNA"/>
</dbReference>
<feature type="domain" description="Polysaccharide biosynthesis protein CapD-like" evidence="1">
    <location>
        <begin position="1"/>
        <end position="63"/>
    </location>
</feature>
<dbReference type="Pfam" id="PF02719">
    <property type="entry name" value="Polysacc_synt_2"/>
    <property type="match status" value="1"/>
</dbReference>
<dbReference type="InterPro" id="IPR003869">
    <property type="entry name" value="Polysac_CapD-like"/>
</dbReference>
<dbReference type="PANTHER" id="PTHR43318">
    <property type="entry name" value="UDP-N-ACETYLGLUCOSAMINE 4,6-DEHYDRATASE"/>
    <property type="match status" value="1"/>
</dbReference>
<dbReference type="PANTHER" id="PTHR43318:SF2">
    <property type="entry name" value="UDP-N-ACETYLGLUCOSAMINE 4,6-DEHYDRATASE (INVERTING)"/>
    <property type="match status" value="1"/>
</dbReference>
<dbReference type="AlphaFoldDB" id="X1USU8"/>
<dbReference type="Gene3D" id="3.40.50.720">
    <property type="entry name" value="NAD(P)-binding Rossmann-like Domain"/>
    <property type="match status" value="1"/>
</dbReference>
<reference evidence="2" key="1">
    <citation type="journal article" date="2014" name="Front. Microbiol.">
        <title>High frequency of phylogenetically diverse reductive dehalogenase-homologous genes in deep subseafloor sedimentary metagenomes.</title>
        <authorList>
            <person name="Kawai M."/>
            <person name="Futagami T."/>
            <person name="Toyoda A."/>
            <person name="Takaki Y."/>
            <person name="Nishi S."/>
            <person name="Hori S."/>
            <person name="Arai W."/>
            <person name="Tsubouchi T."/>
            <person name="Morono Y."/>
            <person name="Uchiyama I."/>
            <person name="Ito T."/>
            <person name="Fujiyama A."/>
            <person name="Inagaki F."/>
            <person name="Takami H."/>
        </authorList>
    </citation>
    <scope>NUCLEOTIDE SEQUENCE</scope>
    <source>
        <strain evidence="2">Expedition CK06-06</strain>
    </source>
</reference>
<protein>
    <recommendedName>
        <fullName evidence="1">Polysaccharide biosynthesis protein CapD-like domain-containing protein</fullName>
    </recommendedName>
</protein>
<sequence>MQGGEIFIPKIPSMKIIDLAKAVAPKAKIKVTGIRPGEKIHETLLTGEEVRHAKEFDNYFVIEPEYAFWDKNYLRGGESPLPGFIYSSDNNDQWLTKTGLSKILEESK</sequence>
<gene>
    <name evidence="2" type="ORF">S12H4_50533</name>
</gene>
<evidence type="ECO:0000313" key="2">
    <source>
        <dbReference type="EMBL" id="GAJ06692.1"/>
    </source>
</evidence>
<organism evidence="2">
    <name type="scientific">marine sediment metagenome</name>
    <dbReference type="NCBI Taxonomy" id="412755"/>
    <lineage>
        <taxon>unclassified sequences</taxon>
        <taxon>metagenomes</taxon>
        <taxon>ecological metagenomes</taxon>
    </lineage>
</organism>
<comment type="caution">
    <text evidence="2">The sequence shown here is derived from an EMBL/GenBank/DDBJ whole genome shotgun (WGS) entry which is preliminary data.</text>
</comment>
<proteinExistence type="predicted"/>
<accession>X1USU8</accession>
<name>X1USU8_9ZZZZ</name>
<dbReference type="InterPro" id="IPR051203">
    <property type="entry name" value="Polysaccharide_Synthase-Rel"/>
</dbReference>